<dbReference type="Gene3D" id="1.10.3720.10">
    <property type="entry name" value="MetI-like"/>
    <property type="match status" value="1"/>
</dbReference>
<feature type="transmembrane region" description="Helical" evidence="7">
    <location>
        <begin position="12"/>
        <end position="33"/>
    </location>
</feature>
<dbReference type="HOGENOM" id="CLU_016047_0_0_11"/>
<comment type="similarity">
    <text evidence="7">Belongs to the binding-protein-dependent transport system permease family.</text>
</comment>
<keyword evidence="5 7" id="KW-1133">Transmembrane helix</keyword>
<dbReference type="eggNOG" id="COG1175">
    <property type="taxonomic scope" value="Bacteria"/>
</dbReference>
<dbReference type="PANTHER" id="PTHR30193:SF18">
    <property type="entry name" value="OSMOPROTECTIVE COMPOUNDS UPTAKE PERMEASE PROTEIN GGTC"/>
    <property type="match status" value="1"/>
</dbReference>
<feature type="domain" description="ABC transmembrane type-1" evidence="8">
    <location>
        <begin position="100"/>
        <end position="316"/>
    </location>
</feature>
<keyword evidence="6 7" id="KW-0472">Membrane</keyword>
<evidence type="ECO:0000313" key="10">
    <source>
        <dbReference type="Proteomes" id="UP000000844"/>
    </source>
</evidence>
<evidence type="ECO:0000256" key="3">
    <source>
        <dbReference type="ARBA" id="ARBA00022475"/>
    </source>
</evidence>
<dbReference type="STRING" id="446470.Snas_4649"/>
<reference evidence="9 10" key="1">
    <citation type="journal article" date="2009" name="Stand. Genomic Sci.">
        <title>Complete genome sequence of Stackebrandtia nassauensis type strain (LLR-40K-21).</title>
        <authorList>
            <person name="Munk C."/>
            <person name="Lapidus A."/>
            <person name="Copeland A."/>
            <person name="Jando M."/>
            <person name="Mayilraj S."/>
            <person name="Glavina Del Rio T."/>
            <person name="Nolan M."/>
            <person name="Chen F."/>
            <person name="Lucas S."/>
            <person name="Tice H."/>
            <person name="Cheng J.F."/>
            <person name="Han C."/>
            <person name="Detter J.C."/>
            <person name="Bruce D."/>
            <person name="Goodwin L."/>
            <person name="Chain P."/>
            <person name="Pitluck S."/>
            <person name="Goker M."/>
            <person name="Ovchinikova G."/>
            <person name="Pati A."/>
            <person name="Ivanova N."/>
            <person name="Mavromatis K."/>
            <person name="Chen A."/>
            <person name="Palaniappan K."/>
            <person name="Land M."/>
            <person name="Hauser L."/>
            <person name="Chang Y.J."/>
            <person name="Jeffries C.D."/>
            <person name="Bristow J."/>
            <person name="Eisen J.A."/>
            <person name="Markowitz V."/>
            <person name="Hugenholtz P."/>
            <person name="Kyrpides N.C."/>
            <person name="Klenk H.P."/>
        </authorList>
    </citation>
    <scope>NUCLEOTIDE SEQUENCE [LARGE SCALE GENOMIC DNA]</scope>
    <source>
        <strain evidence="10">DSM 44728 / CIP 108903 / NRRL B-16338 / NBRC 102104 / LLR-40K-21</strain>
    </source>
</reference>
<dbReference type="SUPFAM" id="SSF161098">
    <property type="entry name" value="MetI-like"/>
    <property type="match status" value="1"/>
</dbReference>
<evidence type="ECO:0000256" key="6">
    <source>
        <dbReference type="ARBA" id="ARBA00023136"/>
    </source>
</evidence>
<dbReference type="CDD" id="cd06261">
    <property type="entry name" value="TM_PBP2"/>
    <property type="match status" value="1"/>
</dbReference>
<feature type="transmembrane region" description="Helical" evidence="7">
    <location>
        <begin position="104"/>
        <end position="125"/>
    </location>
</feature>
<dbReference type="KEGG" id="sna:Snas_4649"/>
<evidence type="ECO:0000256" key="1">
    <source>
        <dbReference type="ARBA" id="ARBA00004651"/>
    </source>
</evidence>
<feature type="transmembrane region" description="Helical" evidence="7">
    <location>
        <begin position="192"/>
        <end position="214"/>
    </location>
</feature>
<dbReference type="PANTHER" id="PTHR30193">
    <property type="entry name" value="ABC TRANSPORTER PERMEASE PROTEIN"/>
    <property type="match status" value="1"/>
</dbReference>
<dbReference type="Pfam" id="PF00528">
    <property type="entry name" value="BPD_transp_1"/>
    <property type="match status" value="1"/>
</dbReference>
<evidence type="ECO:0000259" key="8">
    <source>
        <dbReference type="PROSITE" id="PS50928"/>
    </source>
</evidence>
<feature type="transmembrane region" description="Helical" evidence="7">
    <location>
        <begin position="297"/>
        <end position="315"/>
    </location>
</feature>
<evidence type="ECO:0000256" key="5">
    <source>
        <dbReference type="ARBA" id="ARBA00022989"/>
    </source>
</evidence>
<dbReference type="RefSeq" id="WP_013019863.1">
    <property type="nucleotide sequence ID" value="NC_013947.1"/>
</dbReference>
<dbReference type="Proteomes" id="UP000000844">
    <property type="component" value="Chromosome"/>
</dbReference>
<feature type="transmembrane region" description="Helical" evidence="7">
    <location>
        <begin position="137"/>
        <end position="156"/>
    </location>
</feature>
<dbReference type="InterPro" id="IPR035906">
    <property type="entry name" value="MetI-like_sf"/>
</dbReference>
<dbReference type="GO" id="GO:0005886">
    <property type="term" value="C:plasma membrane"/>
    <property type="evidence" value="ECO:0007669"/>
    <property type="project" value="UniProtKB-SubCell"/>
</dbReference>
<accession>D3Q6P9</accession>
<keyword evidence="2 7" id="KW-0813">Transport</keyword>
<dbReference type="EMBL" id="CP001778">
    <property type="protein sequence ID" value="ADD44292.1"/>
    <property type="molecule type" value="Genomic_DNA"/>
</dbReference>
<gene>
    <name evidence="9" type="ordered locus">Snas_4649</name>
</gene>
<dbReference type="InterPro" id="IPR051393">
    <property type="entry name" value="ABC_transporter_permease"/>
</dbReference>
<feature type="transmembrane region" description="Helical" evidence="7">
    <location>
        <begin position="45"/>
        <end position="66"/>
    </location>
</feature>
<sequence length="325" mass="35742">MTFDFLDQLPKFGVLGVGLLAFLAVVFAVLYIGNVVPDKPKSLTTGLVFLIPTLLLVGIGLVVPAIRTTILSFTDKTGEAAVGWKNYEWIFTSPDILQVVGNSALWVVFTPLLATAVGLVYAILIDRSRFESLAKTLVFLPMAISFVGASIIWKFMYTEREIGDQIGLLNQIVVWLGGSPTDFLAIPFWNNFFLIIVMVWIQAGFATVVLSAAIKGIPAEIVEAARLDGVNAWQMFWRVTVPSIRPAIIVVIVTMSIASLKLFDIVRTMTGGNDGTSVLAYEMYSQSFPSQQTGRGAALAVVLFILVVPIIMYQVRNMRQRREVK</sequence>
<dbReference type="AlphaFoldDB" id="D3Q6P9"/>
<protein>
    <submittedName>
        <fullName evidence="9">Binding-protein-dependent transport systems inner membrane component</fullName>
    </submittedName>
</protein>
<proteinExistence type="inferred from homology"/>
<keyword evidence="3" id="KW-1003">Cell membrane</keyword>
<dbReference type="GO" id="GO:0055085">
    <property type="term" value="P:transmembrane transport"/>
    <property type="evidence" value="ECO:0007669"/>
    <property type="project" value="InterPro"/>
</dbReference>
<feature type="transmembrane region" description="Helical" evidence="7">
    <location>
        <begin position="235"/>
        <end position="260"/>
    </location>
</feature>
<keyword evidence="10" id="KW-1185">Reference proteome</keyword>
<keyword evidence="4 7" id="KW-0812">Transmembrane</keyword>
<evidence type="ECO:0000256" key="2">
    <source>
        <dbReference type="ARBA" id="ARBA00022448"/>
    </source>
</evidence>
<evidence type="ECO:0000256" key="4">
    <source>
        <dbReference type="ARBA" id="ARBA00022692"/>
    </source>
</evidence>
<comment type="subcellular location">
    <subcellularLocation>
        <location evidence="1 7">Cell membrane</location>
        <topology evidence="1 7">Multi-pass membrane protein</topology>
    </subcellularLocation>
</comment>
<dbReference type="PROSITE" id="PS50928">
    <property type="entry name" value="ABC_TM1"/>
    <property type="match status" value="1"/>
</dbReference>
<name>D3Q6P9_STANL</name>
<evidence type="ECO:0000256" key="7">
    <source>
        <dbReference type="RuleBase" id="RU363032"/>
    </source>
</evidence>
<evidence type="ECO:0000313" key="9">
    <source>
        <dbReference type="EMBL" id="ADD44292.1"/>
    </source>
</evidence>
<dbReference type="OrthoDB" id="9805974at2"/>
<dbReference type="InterPro" id="IPR000515">
    <property type="entry name" value="MetI-like"/>
</dbReference>
<organism evidence="9 10">
    <name type="scientific">Stackebrandtia nassauensis (strain DSM 44728 / CIP 108903 / NRRL B-16338 / NBRC 102104 / LLR-40K-21)</name>
    <dbReference type="NCBI Taxonomy" id="446470"/>
    <lineage>
        <taxon>Bacteria</taxon>
        <taxon>Bacillati</taxon>
        <taxon>Actinomycetota</taxon>
        <taxon>Actinomycetes</taxon>
        <taxon>Glycomycetales</taxon>
        <taxon>Glycomycetaceae</taxon>
        <taxon>Stackebrandtia</taxon>
    </lineage>
</organism>